<feature type="compositionally biased region" description="Gly residues" evidence="1">
    <location>
        <begin position="44"/>
        <end position="59"/>
    </location>
</feature>
<dbReference type="Proteomes" id="UP001433268">
    <property type="component" value="Unassembled WGS sequence"/>
</dbReference>
<organism evidence="2 3">
    <name type="scientific">Apiospora hydei</name>
    <dbReference type="NCBI Taxonomy" id="1337664"/>
    <lineage>
        <taxon>Eukaryota</taxon>
        <taxon>Fungi</taxon>
        <taxon>Dikarya</taxon>
        <taxon>Ascomycota</taxon>
        <taxon>Pezizomycotina</taxon>
        <taxon>Sordariomycetes</taxon>
        <taxon>Xylariomycetidae</taxon>
        <taxon>Amphisphaeriales</taxon>
        <taxon>Apiosporaceae</taxon>
        <taxon>Apiospora</taxon>
    </lineage>
</organism>
<evidence type="ECO:0000313" key="3">
    <source>
        <dbReference type="Proteomes" id="UP001433268"/>
    </source>
</evidence>
<evidence type="ECO:0000256" key="1">
    <source>
        <dbReference type="SAM" id="MobiDB-lite"/>
    </source>
</evidence>
<feature type="compositionally biased region" description="Polar residues" evidence="1">
    <location>
        <begin position="181"/>
        <end position="193"/>
    </location>
</feature>
<accession>A0ABR1VYT2</accession>
<evidence type="ECO:0000313" key="2">
    <source>
        <dbReference type="EMBL" id="KAK8075079.1"/>
    </source>
</evidence>
<feature type="region of interest" description="Disordered" evidence="1">
    <location>
        <begin position="127"/>
        <end position="233"/>
    </location>
</feature>
<feature type="region of interest" description="Disordered" evidence="1">
    <location>
        <begin position="1"/>
        <end position="67"/>
    </location>
</feature>
<feature type="compositionally biased region" description="Basic and acidic residues" evidence="1">
    <location>
        <begin position="137"/>
        <end position="151"/>
    </location>
</feature>
<protein>
    <submittedName>
        <fullName evidence="2">Uncharacterized protein</fullName>
    </submittedName>
</protein>
<sequence length="384" mass="42531">MPAYIPPHKLRQAAGDAAAADTDATEDMQPLNKTSPTITQFSTRGGGRAGFNGRYGRGNGRSWSSRPTPVDSEVYHNRDIVHYFWPDKEDFTNDVQSTFHASASQNDQLAYIMLFMKANTRWETGKEEYFPQPKKQGFADRRRSELSEAHDNIPNTASGAKEGSGGKDETETLETKEDPVSGTQENGMSQQEGEATCSPEHHATDANAGSASDSPRSPKAEGDPRQLVNTPPLDFVPGQHAPIAVFEQTGSDEFRFAGWYSVARQKWERRDRWGNVVTKKRDPSGWRTSLTHQWVVVKFEKLAPEVAPAAPTIEKLPPPASTSVSEKAVKVVSELLNDLRLRDRGNDKAAVAEEGDTRSPDRVWHRQVTSLVMRLISGRTFLPG</sequence>
<dbReference type="EMBL" id="JAQQWN010000007">
    <property type="protein sequence ID" value="KAK8075079.1"/>
    <property type="molecule type" value="Genomic_DNA"/>
</dbReference>
<keyword evidence="3" id="KW-1185">Reference proteome</keyword>
<feature type="compositionally biased region" description="Low complexity" evidence="1">
    <location>
        <begin position="13"/>
        <end position="22"/>
    </location>
</feature>
<comment type="caution">
    <text evidence="2">The sequence shown here is derived from an EMBL/GenBank/DDBJ whole genome shotgun (WGS) entry which is preliminary data.</text>
</comment>
<dbReference type="GeneID" id="92047117"/>
<feature type="compositionally biased region" description="Basic and acidic residues" evidence="1">
    <location>
        <begin position="164"/>
        <end position="179"/>
    </location>
</feature>
<dbReference type="RefSeq" id="XP_066666019.1">
    <property type="nucleotide sequence ID" value="XM_066814057.1"/>
</dbReference>
<gene>
    <name evidence="2" type="ORF">PG997_009742</name>
</gene>
<proteinExistence type="predicted"/>
<name>A0ABR1VYT2_9PEZI</name>
<feature type="compositionally biased region" description="Polar residues" evidence="1">
    <location>
        <begin position="31"/>
        <end position="43"/>
    </location>
</feature>
<reference evidence="2 3" key="1">
    <citation type="submission" date="2023-01" db="EMBL/GenBank/DDBJ databases">
        <title>Analysis of 21 Apiospora genomes using comparative genomics revels a genus with tremendous synthesis potential of carbohydrate active enzymes and secondary metabolites.</title>
        <authorList>
            <person name="Sorensen T."/>
        </authorList>
    </citation>
    <scope>NUCLEOTIDE SEQUENCE [LARGE SCALE GENOMIC DNA]</scope>
    <source>
        <strain evidence="2 3">CBS 114990</strain>
    </source>
</reference>